<dbReference type="Gene3D" id="3.20.20.300">
    <property type="entry name" value="Glycoside hydrolase, family 3, N-terminal domain"/>
    <property type="match status" value="1"/>
</dbReference>
<sequence length="775" mass="84655">MLKRVFPFILTSIALQQAQGQTTSHRAIHTLLKTMTIDEKINQLSTVFGWEMYSKQANKIGVSSKFANYSYKPGMLWGTLRADPWTKVTLKTGLNYTESVEATNALQKASIESSPSRIPILLAEEGAHGVMAIGTTVFPTAIGQASTFDTSLIRKMGEAIAVETRALGSHVVYGPILDLARELRWSRVEETFGEDPELVSQMGVAMVRGLQDGPTKTIATLKHFAAYGMSDGGQNGGPTTLGKRDLIENILYPFRNAVKAGAGSVMSSYNSIDGVPCSGDSWLMNTVLRKEWGFSGFTVSDLGSIDGLYSTHQVAPTAEAGAALALKSGMDTDLGGNGFGKNLKKAFEQKLVTVAEIDTAVMRLLRAKQRLGLFKNPYNDTKKVNQLVHQSTFVDLAKQLAQSSIILLKNDTVAGKPLLPLSSNIKRLVVIGPNANNIYNQLGDYTAPQDSAKIITVLKGLKNRLPNTDIQYVKGCTIRDSSFNEITQAVNTAKNSDAVVVVLGGSSARDFKTEYKETGAATVSEADGKEPMSDMESGEGYDRTTLELMGLQQDLLKQLAATGKPIVLVLIEGRPLNINWASENIPSIINAWYPGEQGGNAIADVLVGNYNPAGRLPVSIPRSVGQLPVFYNYKKPIKHRYVEEEATPLYSFGYGLSYTHFKYENLQLHSSKLNGKVSVKASFTITNDGPLDGDEVPQLYIRQQYTSVVRPIKQLRAFSRIFLKVGESKTVTFSLSEKQLATWGKEEKWSMEPGKYQIQIGKSSDNIVLQSSIEL</sequence>
<evidence type="ECO:0000256" key="3">
    <source>
        <dbReference type="RuleBase" id="RU361161"/>
    </source>
</evidence>
<reference evidence="5 6" key="1">
    <citation type="submission" date="2017-11" db="EMBL/GenBank/DDBJ databases">
        <title>Infants hospitalized years apart are colonized by the same room-sourced microbial strains.</title>
        <authorList>
            <person name="Brooks B."/>
            <person name="Olm M.R."/>
            <person name="Firek B.A."/>
            <person name="Baker R."/>
            <person name="Thomas B.C."/>
            <person name="Morowitz M.J."/>
            <person name="Banfield J.F."/>
        </authorList>
    </citation>
    <scope>NUCLEOTIDE SEQUENCE [LARGE SCALE GENOMIC DNA]</scope>
    <source>
        <strain evidence="5">S2_009_000_R2_76</strain>
    </source>
</reference>
<dbReference type="SUPFAM" id="SSF52279">
    <property type="entry name" value="Beta-D-glucan exohydrolase, C-terminal domain"/>
    <property type="match status" value="1"/>
</dbReference>
<evidence type="ECO:0000259" key="4">
    <source>
        <dbReference type="SMART" id="SM01217"/>
    </source>
</evidence>
<accession>A0A2W5F9E9</accession>
<dbReference type="SUPFAM" id="SSF51445">
    <property type="entry name" value="(Trans)glycosidases"/>
    <property type="match status" value="1"/>
</dbReference>
<dbReference type="Gene3D" id="2.60.40.10">
    <property type="entry name" value="Immunoglobulins"/>
    <property type="match status" value="1"/>
</dbReference>
<dbReference type="InterPro" id="IPR013783">
    <property type="entry name" value="Ig-like_fold"/>
</dbReference>
<dbReference type="PROSITE" id="PS00775">
    <property type="entry name" value="GLYCOSYL_HYDROL_F3"/>
    <property type="match status" value="1"/>
</dbReference>
<dbReference type="Pfam" id="PF01915">
    <property type="entry name" value="Glyco_hydro_3_C"/>
    <property type="match status" value="1"/>
</dbReference>
<dbReference type="PANTHER" id="PTHR30620:SF123">
    <property type="entry name" value="BETA-XYLOSIDASE"/>
    <property type="match status" value="1"/>
</dbReference>
<dbReference type="PRINTS" id="PR00133">
    <property type="entry name" value="GLHYDRLASE3"/>
</dbReference>
<dbReference type="GO" id="GO:0009251">
    <property type="term" value="P:glucan catabolic process"/>
    <property type="evidence" value="ECO:0007669"/>
    <property type="project" value="TreeGrafter"/>
</dbReference>
<gene>
    <name evidence="5" type="ORF">DI598_00125</name>
</gene>
<dbReference type="InterPro" id="IPR017853">
    <property type="entry name" value="GH"/>
</dbReference>
<dbReference type="Gene3D" id="3.40.50.1700">
    <property type="entry name" value="Glycoside hydrolase family 3 C-terminal domain"/>
    <property type="match status" value="1"/>
</dbReference>
<dbReference type="InterPro" id="IPR002772">
    <property type="entry name" value="Glyco_hydro_3_C"/>
</dbReference>
<dbReference type="InterPro" id="IPR019800">
    <property type="entry name" value="Glyco_hydro_3_AS"/>
</dbReference>
<comment type="similarity">
    <text evidence="1 3">Belongs to the glycosyl hydrolase 3 family.</text>
</comment>
<proteinExistence type="inferred from homology"/>
<dbReference type="Proteomes" id="UP000249645">
    <property type="component" value="Unassembled WGS sequence"/>
</dbReference>
<dbReference type="InterPro" id="IPR036962">
    <property type="entry name" value="Glyco_hydro_3_N_sf"/>
</dbReference>
<dbReference type="InterPro" id="IPR001764">
    <property type="entry name" value="Glyco_hydro_3_N"/>
</dbReference>
<evidence type="ECO:0000313" key="6">
    <source>
        <dbReference type="Proteomes" id="UP000249645"/>
    </source>
</evidence>
<dbReference type="SMART" id="SM01217">
    <property type="entry name" value="Fn3_like"/>
    <property type="match status" value="1"/>
</dbReference>
<keyword evidence="3" id="KW-0326">Glycosidase</keyword>
<keyword evidence="2 3" id="KW-0378">Hydrolase</keyword>
<dbReference type="AlphaFoldDB" id="A0A2W5F9E9"/>
<dbReference type="FunFam" id="2.60.40.10:FF:000495">
    <property type="entry name" value="Periplasmic beta-glucosidase"/>
    <property type="match status" value="1"/>
</dbReference>
<name>A0A2W5F9E9_9SPHI</name>
<feature type="domain" description="Fibronectin type III-like" evidence="4">
    <location>
        <begin position="695"/>
        <end position="764"/>
    </location>
</feature>
<evidence type="ECO:0000256" key="2">
    <source>
        <dbReference type="ARBA" id="ARBA00022801"/>
    </source>
</evidence>
<protein>
    <submittedName>
        <fullName evidence="5">Beta-glucosidase</fullName>
    </submittedName>
</protein>
<evidence type="ECO:0000256" key="1">
    <source>
        <dbReference type="ARBA" id="ARBA00005336"/>
    </source>
</evidence>
<dbReference type="PANTHER" id="PTHR30620">
    <property type="entry name" value="PERIPLASMIC BETA-GLUCOSIDASE-RELATED"/>
    <property type="match status" value="1"/>
</dbReference>
<dbReference type="InterPro" id="IPR036881">
    <property type="entry name" value="Glyco_hydro_3_C_sf"/>
</dbReference>
<dbReference type="Pfam" id="PF00933">
    <property type="entry name" value="Glyco_hydro_3"/>
    <property type="match status" value="1"/>
</dbReference>
<comment type="caution">
    <text evidence="5">The sequence shown here is derived from an EMBL/GenBank/DDBJ whole genome shotgun (WGS) entry which is preliminary data.</text>
</comment>
<evidence type="ECO:0000313" key="5">
    <source>
        <dbReference type="EMBL" id="PZP52701.1"/>
    </source>
</evidence>
<dbReference type="EMBL" id="QFOI01000001">
    <property type="protein sequence ID" value="PZP52701.1"/>
    <property type="molecule type" value="Genomic_DNA"/>
</dbReference>
<dbReference type="GO" id="GO:0008422">
    <property type="term" value="F:beta-glucosidase activity"/>
    <property type="evidence" value="ECO:0007669"/>
    <property type="project" value="UniProtKB-ARBA"/>
</dbReference>
<dbReference type="InterPro" id="IPR026891">
    <property type="entry name" value="Fn3-like"/>
</dbReference>
<dbReference type="InterPro" id="IPR051915">
    <property type="entry name" value="Cellulose_Degrad_GH3"/>
</dbReference>
<dbReference type="Pfam" id="PF14310">
    <property type="entry name" value="Fn3-like"/>
    <property type="match status" value="1"/>
</dbReference>
<organism evidence="5 6">
    <name type="scientific">Pseudopedobacter saltans</name>
    <dbReference type="NCBI Taxonomy" id="151895"/>
    <lineage>
        <taxon>Bacteria</taxon>
        <taxon>Pseudomonadati</taxon>
        <taxon>Bacteroidota</taxon>
        <taxon>Sphingobacteriia</taxon>
        <taxon>Sphingobacteriales</taxon>
        <taxon>Sphingobacteriaceae</taxon>
        <taxon>Pseudopedobacter</taxon>
    </lineage>
</organism>